<protein>
    <recommendedName>
        <fullName evidence="3">PRC-barrel domain-containing protein</fullName>
    </recommendedName>
</protein>
<proteinExistence type="predicted"/>
<dbReference type="EMBL" id="BJTG01000002">
    <property type="protein sequence ID" value="GEJ55976.1"/>
    <property type="molecule type" value="Genomic_DNA"/>
</dbReference>
<accession>A0A7I9VHU8</accession>
<evidence type="ECO:0000313" key="2">
    <source>
        <dbReference type="Proteomes" id="UP000503640"/>
    </source>
</evidence>
<sequence length="91" mass="9915">MTHERKWQESIQVGFQVFDRDGGAEFGAVRDVCPAGRLELLVNIENGGDHCIPLDAIVDVHSEKVIVDAARLAPAVRHAIAHAHDAERPGL</sequence>
<reference evidence="2" key="1">
    <citation type="journal article" date="2020" name="Appl. Environ. Microbiol.">
        <title>Diazotrophic Anaeromyxobacter Isolates from Soils.</title>
        <authorList>
            <person name="Masuda Y."/>
            <person name="Yamanaka H."/>
            <person name="Xu Z.X."/>
            <person name="Shiratori Y."/>
            <person name="Aono T."/>
            <person name="Amachi S."/>
            <person name="Senoo K."/>
            <person name="Itoh H."/>
        </authorList>
    </citation>
    <scope>NUCLEOTIDE SEQUENCE [LARGE SCALE GENOMIC DNA]</scope>
    <source>
        <strain evidence="2">R267</strain>
    </source>
</reference>
<gene>
    <name evidence="1" type="ORF">AMYX_07170</name>
</gene>
<comment type="caution">
    <text evidence="1">The sequence shown here is derived from an EMBL/GenBank/DDBJ whole genome shotgun (WGS) entry which is preliminary data.</text>
</comment>
<name>A0A7I9VHU8_9BACT</name>
<evidence type="ECO:0008006" key="3">
    <source>
        <dbReference type="Google" id="ProtNLM"/>
    </source>
</evidence>
<keyword evidence="2" id="KW-1185">Reference proteome</keyword>
<organism evidence="1 2">
    <name type="scientific">Anaeromyxobacter diazotrophicus</name>
    <dbReference type="NCBI Taxonomy" id="2590199"/>
    <lineage>
        <taxon>Bacteria</taxon>
        <taxon>Pseudomonadati</taxon>
        <taxon>Myxococcota</taxon>
        <taxon>Myxococcia</taxon>
        <taxon>Myxococcales</taxon>
        <taxon>Cystobacterineae</taxon>
        <taxon>Anaeromyxobacteraceae</taxon>
        <taxon>Anaeromyxobacter</taxon>
    </lineage>
</organism>
<dbReference type="AlphaFoldDB" id="A0A7I9VHU8"/>
<evidence type="ECO:0000313" key="1">
    <source>
        <dbReference type="EMBL" id="GEJ55976.1"/>
    </source>
</evidence>
<dbReference type="RefSeq" id="WP_209005110.1">
    <property type="nucleotide sequence ID" value="NZ_BJTG01000002.1"/>
</dbReference>
<dbReference type="Proteomes" id="UP000503640">
    <property type="component" value="Unassembled WGS sequence"/>
</dbReference>